<protein>
    <submittedName>
        <fullName evidence="2">Uncharacterized protein</fullName>
    </submittedName>
</protein>
<gene>
    <name evidence="2" type="ORF">MNOR_LOCUS26821</name>
</gene>
<name>A0AAV2RP91_MEGNR</name>
<dbReference type="Proteomes" id="UP001497623">
    <property type="component" value="Unassembled WGS sequence"/>
</dbReference>
<comment type="caution">
    <text evidence="2">The sequence shown here is derived from an EMBL/GenBank/DDBJ whole genome shotgun (WGS) entry which is preliminary data.</text>
</comment>
<accession>A0AAV2RP91</accession>
<dbReference type="EMBL" id="CAXKWB010027293">
    <property type="protein sequence ID" value="CAL4131698.1"/>
    <property type="molecule type" value="Genomic_DNA"/>
</dbReference>
<organism evidence="2 3">
    <name type="scientific">Meganyctiphanes norvegica</name>
    <name type="common">Northern krill</name>
    <name type="synonym">Thysanopoda norvegica</name>
    <dbReference type="NCBI Taxonomy" id="48144"/>
    <lineage>
        <taxon>Eukaryota</taxon>
        <taxon>Metazoa</taxon>
        <taxon>Ecdysozoa</taxon>
        <taxon>Arthropoda</taxon>
        <taxon>Crustacea</taxon>
        <taxon>Multicrustacea</taxon>
        <taxon>Malacostraca</taxon>
        <taxon>Eumalacostraca</taxon>
        <taxon>Eucarida</taxon>
        <taxon>Euphausiacea</taxon>
        <taxon>Euphausiidae</taxon>
        <taxon>Meganyctiphanes</taxon>
    </lineage>
</organism>
<keyword evidence="3" id="KW-1185">Reference proteome</keyword>
<reference evidence="2 3" key="1">
    <citation type="submission" date="2024-05" db="EMBL/GenBank/DDBJ databases">
        <authorList>
            <person name="Wallberg A."/>
        </authorList>
    </citation>
    <scope>NUCLEOTIDE SEQUENCE [LARGE SCALE GENOMIC DNA]</scope>
</reference>
<evidence type="ECO:0000313" key="2">
    <source>
        <dbReference type="EMBL" id="CAL4131698.1"/>
    </source>
</evidence>
<evidence type="ECO:0000256" key="1">
    <source>
        <dbReference type="SAM" id="MobiDB-lite"/>
    </source>
</evidence>
<feature type="non-terminal residue" evidence="2">
    <location>
        <position position="1"/>
    </location>
</feature>
<proteinExistence type="predicted"/>
<evidence type="ECO:0000313" key="3">
    <source>
        <dbReference type="Proteomes" id="UP001497623"/>
    </source>
</evidence>
<sequence length="124" mass="13205">FSVVPSGPALDLKVIAPVVIGSIPLQQNFSMFATSPTTSFAPGYQSPGFEGGADQPPPYSAGMPPSAPADVGFTFPGLSQYPDMPPPSYAESNCPVPVQINWDNAEQDNSAFNLRYVSYNFKNK</sequence>
<dbReference type="AlphaFoldDB" id="A0AAV2RP91"/>
<feature type="region of interest" description="Disordered" evidence="1">
    <location>
        <begin position="43"/>
        <end position="66"/>
    </location>
</feature>